<feature type="non-terminal residue" evidence="1">
    <location>
        <position position="1"/>
    </location>
</feature>
<name>A0A2M7AUH1_9BACT</name>
<dbReference type="AlphaFoldDB" id="A0A2M7AUH1"/>
<proteinExistence type="predicted"/>
<dbReference type="Proteomes" id="UP000229001">
    <property type="component" value="Unassembled WGS sequence"/>
</dbReference>
<dbReference type="EMBL" id="PEVZ01000036">
    <property type="protein sequence ID" value="PIU74284.1"/>
    <property type="molecule type" value="Genomic_DNA"/>
</dbReference>
<evidence type="ECO:0000313" key="1">
    <source>
        <dbReference type="EMBL" id="PIU74284.1"/>
    </source>
</evidence>
<reference evidence="2" key="1">
    <citation type="submission" date="2017-09" db="EMBL/GenBank/DDBJ databases">
        <title>Depth-based differentiation of microbial function through sediment-hosted aquifers and enrichment of novel symbionts in the deep terrestrial subsurface.</title>
        <authorList>
            <person name="Probst A.J."/>
            <person name="Ladd B."/>
            <person name="Jarett J.K."/>
            <person name="Geller-Mcgrath D.E."/>
            <person name="Sieber C.M.K."/>
            <person name="Emerson J.B."/>
            <person name="Anantharaman K."/>
            <person name="Thomas B.C."/>
            <person name="Malmstrom R."/>
            <person name="Stieglmeier M."/>
            <person name="Klingl A."/>
            <person name="Woyke T."/>
            <person name="Ryan C.M."/>
            <person name="Banfield J.F."/>
        </authorList>
    </citation>
    <scope>NUCLEOTIDE SEQUENCE [LARGE SCALE GENOMIC DNA]</scope>
</reference>
<protein>
    <submittedName>
        <fullName evidence="1">Uncharacterized protein</fullName>
    </submittedName>
</protein>
<comment type="caution">
    <text evidence="1">The sequence shown here is derived from an EMBL/GenBank/DDBJ whole genome shotgun (WGS) entry which is preliminary data.</text>
</comment>
<gene>
    <name evidence="1" type="ORF">COS77_02365</name>
</gene>
<organism evidence="1 2">
    <name type="scientific">Candidatus Roizmanbacteria bacterium CG06_land_8_20_14_3_00_34_14</name>
    <dbReference type="NCBI Taxonomy" id="1974848"/>
    <lineage>
        <taxon>Bacteria</taxon>
        <taxon>Candidatus Roizmaniibacteriota</taxon>
    </lineage>
</organism>
<accession>A0A2M7AUH1</accession>
<sequence length="61" mass="7502">LPFSLPIIRRVYKVFKVYKVYKVINKKNHIFTLRTLRLYDFTDNINLISVPSQYPITYYTW</sequence>
<evidence type="ECO:0000313" key="2">
    <source>
        <dbReference type="Proteomes" id="UP000229001"/>
    </source>
</evidence>